<dbReference type="Gene3D" id="3.30.565.10">
    <property type="entry name" value="Histidine kinase-like ATPase, C-terminal domain"/>
    <property type="match status" value="1"/>
</dbReference>
<accession>A0ABS3LC40</accession>
<organism evidence="3 4">
    <name type="scientific">Candidatus Enterococcus moelleringii</name>
    <dbReference type="NCBI Taxonomy" id="2815325"/>
    <lineage>
        <taxon>Bacteria</taxon>
        <taxon>Bacillati</taxon>
        <taxon>Bacillota</taxon>
        <taxon>Bacilli</taxon>
        <taxon>Lactobacillales</taxon>
        <taxon>Enterococcaceae</taxon>
        <taxon>Enterococcus</taxon>
    </lineage>
</organism>
<feature type="transmembrane region" description="Helical" evidence="1">
    <location>
        <begin position="41"/>
        <end position="61"/>
    </location>
</feature>
<feature type="transmembrane region" description="Helical" evidence="1">
    <location>
        <begin position="81"/>
        <end position="98"/>
    </location>
</feature>
<keyword evidence="4" id="KW-1185">Reference proteome</keyword>
<feature type="transmembrane region" description="Helical" evidence="1">
    <location>
        <begin position="150"/>
        <end position="170"/>
    </location>
</feature>
<gene>
    <name evidence="3" type="ORF">JZO70_13580</name>
</gene>
<feature type="domain" description="Sensor histidine kinase NatK-like C-terminal" evidence="2">
    <location>
        <begin position="302"/>
        <end position="399"/>
    </location>
</feature>
<keyword evidence="1" id="KW-1133">Transmembrane helix</keyword>
<dbReference type="Pfam" id="PF14501">
    <property type="entry name" value="HATPase_c_5"/>
    <property type="match status" value="1"/>
</dbReference>
<dbReference type="Proteomes" id="UP000664601">
    <property type="component" value="Unassembled WGS sequence"/>
</dbReference>
<dbReference type="EMBL" id="JAFREM010000020">
    <property type="protein sequence ID" value="MBO1307202.1"/>
    <property type="molecule type" value="Genomic_DNA"/>
</dbReference>
<proteinExistence type="predicted"/>
<dbReference type="InterPro" id="IPR032834">
    <property type="entry name" value="NatK-like_C"/>
</dbReference>
<evidence type="ECO:0000259" key="2">
    <source>
        <dbReference type="Pfam" id="PF14501"/>
    </source>
</evidence>
<sequence length="402" mass="45870">MAYPLVMVIFGLLFSSRFGVWSAGFFFALFILIGFIKEKKFTMVSVFYALYALSMNSFLGYLVAQPLEYLFAQLPLVPQDFLYLTVALTPPLVNYLLINALEHWLPDYALKSLRQVSNVSMGILTVILASVTGLLYVILTYENQQQTHGWWNNLLILSLFMLVIFSLLLLNTYYQRQRRQEIQALKDVQLAQLQEYTNHVEALYEEVNHFKHDYINILISLDEAIKEENIGKIQQIYHSVIQPTQQTFQTNQFMIARLSNILVPEIKSLLAAKLLIAKQKKIDLQVEVVAPITQFNTDLLLLVRVLSILLDNGIEAAELTEDPWLQLAIFQEKDTQIIMIENSTTGLVNIKGLAEKGYSSKGTGRGIGLYNVQQLLENTPNVWLETSSEAGKFSQVLKIMEE</sequence>
<dbReference type="PANTHER" id="PTHR40448">
    <property type="entry name" value="TWO-COMPONENT SENSOR HISTIDINE KINASE"/>
    <property type="match status" value="1"/>
</dbReference>
<keyword evidence="1" id="KW-0472">Membrane</keyword>
<comment type="caution">
    <text evidence="3">The sequence shown here is derived from an EMBL/GenBank/DDBJ whole genome shotgun (WGS) entry which is preliminary data.</text>
</comment>
<dbReference type="RefSeq" id="WP_207674130.1">
    <property type="nucleotide sequence ID" value="NZ_JAFREM010000020.1"/>
</dbReference>
<evidence type="ECO:0000313" key="3">
    <source>
        <dbReference type="EMBL" id="MBO1307202.1"/>
    </source>
</evidence>
<feature type="transmembrane region" description="Helical" evidence="1">
    <location>
        <begin position="119"/>
        <end position="138"/>
    </location>
</feature>
<evidence type="ECO:0000256" key="1">
    <source>
        <dbReference type="SAM" id="Phobius"/>
    </source>
</evidence>
<feature type="transmembrane region" description="Helical" evidence="1">
    <location>
        <begin position="6"/>
        <end position="34"/>
    </location>
</feature>
<dbReference type="PANTHER" id="PTHR40448:SF1">
    <property type="entry name" value="TWO-COMPONENT SENSOR HISTIDINE KINASE"/>
    <property type="match status" value="1"/>
</dbReference>
<name>A0ABS3LC40_9ENTE</name>
<dbReference type="InterPro" id="IPR036890">
    <property type="entry name" value="HATPase_C_sf"/>
</dbReference>
<protein>
    <submittedName>
        <fullName evidence="3">GHKL domain-containing protein</fullName>
    </submittedName>
</protein>
<keyword evidence="1" id="KW-0812">Transmembrane</keyword>
<reference evidence="3 4" key="1">
    <citation type="submission" date="2021-03" db="EMBL/GenBank/DDBJ databases">
        <title>Enterococcal diversity collection.</title>
        <authorList>
            <person name="Gilmore M.S."/>
            <person name="Schwartzman J."/>
            <person name="Van Tyne D."/>
            <person name="Martin M."/>
            <person name="Earl A.M."/>
            <person name="Manson A.L."/>
            <person name="Straub T."/>
            <person name="Salamzade R."/>
            <person name="Saavedra J."/>
            <person name="Lebreton F."/>
            <person name="Prichula J."/>
            <person name="Schaufler K."/>
            <person name="Gaca A."/>
            <person name="Sgardioli B."/>
            <person name="Wagenaar J."/>
            <person name="Strong T."/>
        </authorList>
    </citation>
    <scope>NUCLEOTIDE SEQUENCE [LARGE SCALE GENOMIC DNA]</scope>
    <source>
        <strain evidence="3 4">669A</strain>
    </source>
</reference>
<evidence type="ECO:0000313" key="4">
    <source>
        <dbReference type="Proteomes" id="UP000664601"/>
    </source>
</evidence>
<dbReference type="SUPFAM" id="SSF55874">
    <property type="entry name" value="ATPase domain of HSP90 chaperone/DNA topoisomerase II/histidine kinase"/>
    <property type="match status" value="1"/>
</dbReference>